<evidence type="ECO:0000256" key="16">
    <source>
        <dbReference type="SAM" id="Phobius"/>
    </source>
</evidence>
<comment type="catalytic activity">
    <reaction evidence="15">
        <text>a ubiquinone + NADH + 5 H(+)(in) = a ubiquinol + NAD(+) + 4 H(+)(out)</text>
        <dbReference type="Rhea" id="RHEA:29091"/>
        <dbReference type="Rhea" id="RHEA-COMP:9565"/>
        <dbReference type="Rhea" id="RHEA-COMP:9566"/>
        <dbReference type="ChEBI" id="CHEBI:15378"/>
        <dbReference type="ChEBI" id="CHEBI:16389"/>
        <dbReference type="ChEBI" id="CHEBI:17976"/>
        <dbReference type="ChEBI" id="CHEBI:57540"/>
        <dbReference type="ChEBI" id="CHEBI:57945"/>
        <dbReference type="EC" id="7.1.1.2"/>
    </reaction>
</comment>
<evidence type="ECO:0000256" key="12">
    <source>
        <dbReference type="ARBA" id="ARBA00023128"/>
    </source>
</evidence>
<gene>
    <name evidence="17" type="primary">ND6</name>
</gene>
<evidence type="ECO:0000256" key="9">
    <source>
        <dbReference type="ARBA" id="ARBA00022982"/>
    </source>
</evidence>
<evidence type="ECO:0000256" key="2">
    <source>
        <dbReference type="ARBA" id="ARBA00005698"/>
    </source>
</evidence>
<evidence type="ECO:0000256" key="6">
    <source>
        <dbReference type="ARBA" id="ARBA00022660"/>
    </source>
</evidence>
<dbReference type="GO" id="GO:0008137">
    <property type="term" value="F:NADH dehydrogenase (ubiquinone) activity"/>
    <property type="evidence" value="ECO:0007669"/>
    <property type="project" value="UniProtKB-EC"/>
</dbReference>
<feature type="transmembrane region" description="Helical" evidence="16">
    <location>
        <begin position="142"/>
        <end position="166"/>
    </location>
</feature>
<geneLocation type="mitochondrion" evidence="17"/>
<keyword evidence="11" id="KW-0520">NAD</keyword>
<keyword evidence="5" id="KW-0813">Transport</keyword>
<keyword evidence="12 17" id="KW-0496">Mitochondrion</keyword>
<organism evidence="17">
    <name type="scientific">Pandalus hypsinotus</name>
    <name type="common">Coonstriped shrimp</name>
    <dbReference type="NCBI Taxonomy" id="242778"/>
    <lineage>
        <taxon>Eukaryota</taxon>
        <taxon>Metazoa</taxon>
        <taxon>Ecdysozoa</taxon>
        <taxon>Arthropoda</taxon>
        <taxon>Crustacea</taxon>
        <taxon>Multicrustacea</taxon>
        <taxon>Malacostraca</taxon>
        <taxon>Eumalacostraca</taxon>
        <taxon>Eucarida</taxon>
        <taxon>Decapoda</taxon>
        <taxon>Pleocyemata</taxon>
        <taxon>Caridea</taxon>
        <taxon>Pandaloidea</taxon>
        <taxon>Pandalidae</taxon>
        <taxon>Pandalus</taxon>
    </lineage>
</organism>
<evidence type="ECO:0000313" key="17">
    <source>
        <dbReference type="EMBL" id="QBS48158.1"/>
    </source>
</evidence>
<dbReference type="InterPro" id="IPR050269">
    <property type="entry name" value="ComplexI_Subunit6"/>
</dbReference>
<evidence type="ECO:0000256" key="11">
    <source>
        <dbReference type="ARBA" id="ARBA00023027"/>
    </source>
</evidence>
<evidence type="ECO:0000256" key="8">
    <source>
        <dbReference type="ARBA" id="ARBA00022967"/>
    </source>
</evidence>
<evidence type="ECO:0000256" key="7">
    <source>
        <dbReference type="ARBA" id="ARBA00022692"/>
    </source>
</evidence>
<protein>
    <recommendedName>
        <fullName evidence="4">NADH-ubiquinone oxidoreductase chain 6</fullName>
        <ecNumber evidence="3">7.1.1.2</ecNumber>
    </recommendedName>
    <alternativeName>
        <fullName evidence="14">NADH dehydrogenase subunit 6</fullName>
    </alternativeName>
</protein>
<dbReference type="EC" id="7.1.1.2" evidence="3"/>
<feature type="transmembrane region" description="Helical" evidence="16">
    <location>
        <begin position="25"/>
        <end position="44"/>
    </location>
</feature>
<evidence type="ECO:0000256" key="15">
    <source>
        <dbReference type="ARBA" id="ARBA00049551"/>
    </source>
</evidence>
<keyword evidence="7 16" id="KW-0812">Transmembrane</keyword>
<keyword evidence="9" id="KW-0249">Electron transport</keyword>
<keyword evidence="8" id="KW-1278">Translocase</keyword>
<dbReference type="PANTHER" id="PTHR11435">
    <property type="entry name" value="NADH UBIQUINONE OXIDOREDUCTASE SUBUNIT ND6"/>
    <property type="match status" value="1"/>
</dbReference>
<comment type="similarity">
    <text evidence="2">Belongs to the complex I subunit 6 family.</text>
</comment>
<dbReference type="PANTHER" id="PTHR11435:SF1">
    <property type="entry name" value="NADH-UBIQUINONE OXIDOREDUCTASE CHAIN 6"/>
    <property type="match status" value="1"/>
</dbReference>
<dbReference type="AlphaFoldDB" id="A0A4D5XXJ7"/>
<feature type="transmembrane region" description="Helical" evidence="16">
    <location>
        <begin position="51"/>
        <end position="74"/>
    </location>
</feature>
<keyword evidence="10 16" id="KW-1133">Transmembrane helix</keyword>
<evidence type="ECO:0000256" key="14">
    <source>
        <dbReference type="ARBA" id="ARBA00031019"/>
    </source>
</evidence>
<evidence type="ECO:0000256" key="10">
    <source>
        <dbReference type="ARBA" id="ARBA00022989"/>
    </source>
</evidence>
<sequence length="171" mass="18654">MYLLIFTSLAIMLMSLLFIRVVHPLAAGTALLAQTIFICVAAGLQNKSMWFSYILFLIFLGAMLVLFIYVASLASNEAFNFSGSSTMTFVGAMVVALLCVVADPMIVAVKQSIEGSYLSATTFLSSQQLTLSMIYNPSAMNLTLFVIIFLLMTLIVVVKLTCTFFGPLRLS</sequence>
<proteinExistence type="inferred from homology"/>
<feature type="transmembrane region" description="Helical" evidence="16">
    <location>
        <begin position="86"/>
        <end position="109"/>
    </location>
</feature>
<keyword evidence="13 16" id="KW-0472">Membrane</keyword>
<reference evidence="17" key="1">
    <citation type="journal article" date="2019" name="Mitochondrial DNA Part B Resour">
        <title>Characterization of complete mitochondrial genome of coonstriped shrimp Pandalus hypsinotus (Decapoda: Pandalidae).</title>
        <authorList>
            <person name="Kim N.-K."/>
            <person name="Andriyono S."/>
            <person name="Jung K.M."/>
            <person name="Choi G.H."/>
            <person name="Yoon T.-H."/>
            <person name="Kim H.-W."/>
        </authorList>
    </citation>
    <scope>NUCLEOTIDE SEQUENCE</scope>
</reference>
<dbReference type="EMBL" id="MH920259">
    <property type="protein sequence ID" value="QBS48158.1"/>
    <property type="molecule type" value="Genomic_DNA"/>
</dbReference>
<evidence type="ECO:0000256" key="4">
    <source>
        <dbReference type="ARBA" id="ARBA00021095"/>
    </source>
</evidence>
<evidence type="ECO:0000256" key="13">
    <source>
        <dbReference type="ARBA" id="ARBA00023136"/>
    </source>
</evidence>
<dbReference type="GO" id="GO:0031966">
    <property type="term" value="C:mitochondrial membrane"/>
    <property type="evidence" value="ECO:0007669"/>
    <property type="project" value="UniProtKB-SubCell"/>
</dbReference>
<keyword evidence="6" id="KW-0679">Respiratory chain</keyword>
<accession>A0A4D5XXJ7</accession>
<evidence type="ECO:0000256" key="1">
    <source>
        <dbReference type="ARBA" id="ARBA00004225"/>
    </source>
</evidence>
<name>A0A4D5XXJ7_PANHY</name>
<evidence type="ECO:0000256" key="3">
    <source>
        <dbReference type="ARBA" id="ARBA00012944"/>
    </source>
</evidence>
<evidence type="ECO:0000256" key="5">
    <source>
        <dbReference type="ARBA" id="ARBA00022448"/>
    </source>
</evidence>
<comment type="subcellular location">
    <subcellularLocation>
        <location evidence="1">Mitochondrion membrane</location>
        <topology evidence="1">Multi-pass membrane protein</topology>
    </subcellularLocation>
</comment>